<accession>A0ABS2G5V2</accession>
<sequence length="595" mass="71158">MSKFFYDGRFEIKKINYSNIERDFNIYEVYFEHKQLDEQQEYDKFFKNIRELKNIKSFYLKNRLYLLGNKDFILDTLKDIEEKSVKELKLKELEELDPIIILTLLTRYIPYEIFDSNNKVRYIDMNSIYFFLEKRDMIFKFLSCTFEKYKFGEEYILGLTQKTFAHESLFVKKPFSKRVRKIGYDSATRLLIPDIAGNYYERNPFNKTIETKFIIRATDDITKLRSYYFTLIKDIIKEVLKPYINLKFNTMKSYEHFEIKSNKSFFSNSIKSIQRDIEVYKIKDIKDGQDIIASSEKEFIKNIKDFNLKNFNFSLKGIADIDSSFDSIKNWKIFLLNSNTGENLDYDGYREIKKRCSNIISNGFLLDKDSNFNVTLNRIIEELFIKEQLKEKSISKLHSNPSLFEGVIYIHYKNEKIRKITVLKDGKIDIEFCGVFETTKLNKEFEELLKEFNLEKTFYKFINSSSDFKFMKIGKKKIYIAETGMRLYFDSNEYLNEYLKEKEIGNKGVSRSLKGFLGMSMDIRVNKKEQLYYSFYNTGIKDRETFVPNIKKIISTSRLNEKDYEIFCESLVFKYLSNPARLASYPFIFKLTNEI</sequence>
<evidence type="ECO:0000313" key="1">
    <source>
        <dbReference type="EMBL" id="MBM6875967.1"/>
    </source>
</evidence>
<name>A0ABS2G5V2_FUSMR</name>
<proteinExistence type="predicted"/>
<dbReference type="RefSeq" id="WP_204716627.1">
    <property type="nucleotide sequence ID" value="NZ_JACJLT010000138.1"/>
</dbReference>
<evidence type="ECO:0000313" key="2">
    <source>
        <dbReference type="Proteomes" id="UP000728968"/>
    </source>
</evidence>
<dbReference type="EMBL" id="JACJLT010000138">
    <property type="protein sequence ID" value="MBM6875967.1"/>
    <property type="molecule type" value="Genomic_DNA"/>
</dbReference>
<keyword evidence="2" id="KW-1185">Reference proteome</keyword>
<reference evidence="1 2" key="1">
    <citation type="journal article" date="2021" name="Sci. Rep.">
        <title>The distribution of antibiotic resistance genes in chicken gut microbiota commensals.</title>
        <authorList>
            <person name="Juricova H."/>
            <person name="Matiasovicova J."/>
            <person name="Kubasova T."/>
            <person name="Cejkova D."/>
            <person name="Rychlik I."/>
        </authorList>
    </citation>
    <scope>NUCLEOTIDE SEQUENCE [LARGE SCALE GENOMIC DNA]</scope>
    <source>
        <strain evidence="1 2">An425</strain>
    </source>
</reference>
<protein>
    <submittedName>
        <fullName evidence="1">Uncharacterized protein</fullName>
    </submittedName>
</protein>
<gene>
    <name evidence="1" type="ORF">H6A04_09955</name>
</gene>
<organism evidence="1 2">
    <name type="scientific">Fusobacterium mortiferum</name>
    <dbReference type="NCBI Taxonomy" id="850"/>
    <lineage>
        <taxon>Bacteria</taxon>
        <taxon>Fusobacteriati</taxon>
        <taxon>Fusobacteriota</taxon>
        <taxon>Fusobacteriia</taxon>
        <taxon>Fusobacteriales</taxon>
        <taxon>Fusobacteriaceae</taxon>
        <taxon>Fusobacterium</taxon>
    </lineage>
</organism>
<dbReference type="Proteomes" id="UP000728968">
    <property type="component" value="Unassembled WGS sequence"/>
</dbReference>
<comment type="caution">
    <text evidence="1">The sequence shown here is derived from an EMBL/GenBank/DDBJ whole genome shotgun (WGS) entry which is preliminary data.</text>
</comment>